<reference evidence="6" key="1">
    <citation type="submission" date="2019-12" db="EMBL/GenBank/DDBJ databases">
        <authorList>
            <person name="Scholes J."/>
        </authorList>
    </citation>
    <scope>NUCLEOTIDE SEQUENCE</scope>
</reference>
<dbReference type="InterPro" id="IPR011990">
    <property type="entry name" value="TPR-like_helical_dom_sf"/>
</dbReference>
<dbReference type="Pfam" id="PF13041">
    <property type="entry name" value="PPR_2"/>
    <property type="match status" value="1"/>
</dbReference>
<feature type="domain" description="DYW" evidence="5">
    <location>
        <begin position="238"/>
        <end position="330"/>
    </location>
</feature>
<dbReference type="Gene3D" id="1.25.40.10">
    <property type="entry name" value="Tetratricopeptide repeat domain"/>
    <property type="match status" value="1"/>
</dbReference>
<dbReference type="InterPro" id="IPR046848">
    <property type="entry name" value="E_motif"/>
</dbReference>
<dbReference type="PANTHER" id="PTHR47926">
    <property type="entry name" value="PENTATRICOPEPTIDE REPEAT-CONTAINING PROTEIN"/>
    <property type="match status" value="1"/>
</dbReference>
<dbReference type="GO" id="GO:0008270">
    <property type="term" value="F:zinc ion binding"/>
    <property type="evidence" value="ECO:0007669"/>
    <property type="project" value="InterPro"/>
</dbReference>
<dbReference type="OrthoDB" id="185373at2759"/>
<proteinExistence type="inferred from homology"/>
<dbReference type="GO" id="GO:0003723">
    <property type="term" value="F:RNA binding"/>
    <property type="evidence" value="ECO:0007669"/>
    <property type="project" value="InterPro"/>
</dbReference>
<dbReference type="InterPro" id="IPR032867">
    <property type="entry name" value="DYW_dom"/>
</dbReference>
<comment type="caution">
    <text evidence="6">The sequence shown here is derived from an EMBL/GenBank/DDBJ whole genome shotgun (WGS) entry which is preliminary data.</text>
</comment>
<dbReference type="Pfam" id="PF01535">
    <property type="entry name" value="PPR"/>
    <property type="match status" value="1"/>
</dbReference>
<comment type="similarity">
    <text evidence="1">Belongs to the PPR family. PCMP-H subfamily.</text>
</comment>
<dbReference type="PANTHER" id="PTHR47926:SF507">
    <property type="entry name" value="DYW DOMAIN-CONTAINING PROTEIN"/>
    <property type="match status" value="1"/>
</dbReference>
<dbReference type="EMBL" id="CACSLK010027773">
    <property type="protein sequence ID" value="CAA0829250.1"/>
    <property type="molecule type" value="Genomic_DNA"/>
</dbReference>
<dbReference type="GO" id="GO:0009451">
    <property type="term" value="P:RNA modification"/>
    <property type="evidence" value="ECO:0007669"/>
    <property type="project" value="InterPro"/>
</dbReference>
<dbReference type="Pfam" id="PF20431">
    <property type="entry name" value="E_motif"/>
    <property type="match status" value="1"/>
</dbReference>
<gene>
    <name evidence="6" type="ORF">SHERM_24835</name>
</gene>
<feature type="region of interest" description="Disordered" evidence="4">
    <location>
        <begin position="349"/>
        <end position="418"/>
    </location>
</feature>
<dbReference type="Proteomes" id="UP001153555">
    <property type="component" value="Unassembled WGS sequence"/>
</dbReference>
<sequence>MYAKCGHMAEAEAVFHGLDGKSVVSWTSLVVGLAINGFGEDAIRVFEEMERRNVIPTEITFIGVLYACSHNGLVDEGFAYLEKMIEKYGIVPRMEHYGCMVDLMGRAGKIERAYDYIKNMPVEPNAVIWRTLLGACTLSGNVRIGEVARKEIVKLEPKHCGDYVLLSNLYASERRWCDVDRVRRAMVREGVRKVPGYSLVEVRNTSHEFVMGDKSHPRTEEIYEMLREMRRRLRSEEGYDPGTSGVLTDVEEEEKEDAVMHHSEKIAVAFGLISTPPGSPIRVVKNLRICVDCHVAIKMVSRVFRREIVVRDCSRFHHFRDGNCTCKDYWTQLMLRQIPETRARRLAPQITQKEPANRSQTQQTSPQAQPKFAANPSAQHQRREKTVASGDTSNWNHQRRNKATTHPKMSVRCSPNAA</sequence>
<evidence type="ECO:0000256" key="1">
    <source>
        <dbReference type="ARBA" id="ARBA00006643"/>
    </source>
</evidence>
<protein>
    <submittedName>
        <fullName evidence="6">Pentatricopeptide repeat-containing protein</fullName>
    </submittedName>
</protein>
<dbReference type="InterPro" id="IPR046960">
    <property type="entry name" value="PPR_At4g14850-like_plant"/>
</dbReference>
<organism evidence="6 7">
    <name type="scientific">Striga hermonthica</name>
    <name type="common">Purple witchweed</name>
    <name type="synonym">Buchnera hermonthica</name>
    <dbReference type="NCBI Taxonomy" id="68872"/>
    <lineage>
        <taxon>Eukaryota</taxon>
        <taxon>Viridiplantae</taxon>
        <taxon>Streptophyta</taxon>
        <taxon>Embryophyta</taxon>
        <taxon>Tracheophyta</taxon>
        <taxon>Spermatophyta</taxon>
        <taxon>Magnoliopsida</taxon>
        <taxon>eudicotyledons</taxon>
        <taxon>Gunneridae</taxon>
        <taxon>Pentapetalae</taxon>
        <taxon>asterids</taxon>
        <taxon>lamiids</taxon>
        <taxon>Lamiales</taxon>
        <taxon>Orobanchaceae</taxon>
        <taxon>Buchnereae</taxon>
        <taxon>Striga</taxon>
    </lineage>
</organism>
<dbReference type="InterPro" id="IPR046849">
    <property type="entry name" value="E2_motif"/>
</dbReference>
<evidence type="ECO:0000256" key="4">
    <source>
        <dbReference type="SAM" id="MobiDB-lite"/>
    </source>
</evidence>
<dbReference type="PROSITE" id="PS51375">
    <property type="entry name" value="PPR"/>
    <property type="match status" value="1"/>
</dbReference>
<dbReference type="InterPro" id="IPR002885">
    <property type="entry name" value="PPR_rpt"/>
</dbReference>
<evidence type="ECO:0000256" key="2">
    <source>
        <dbReference type="ARBA" id="ARBA00022737"/>
    </source>
</evidence>
<feature type="compositionally biased region" description="Low complexity" evidence="4">
    <location>
        <begin position="359"/>
        <end position="370"/>
    </location>
</feature>
<dbReference type="NCBIfam" id="TIGR00756">
    <property type="entry name" value="PPR"/>
    <property type="match status" value="2"/>
</dbReference>
<evidence type="ECO:0000313" key="6">
    <source>
        <dbReference type="EMBL" id="CAA0829250.1"/>
    </source>
</evidence>
<evidence type="ECO:0000259" key="5">
    <source>
        <dbReference type="Pfam" id="PF14432"/>
    </source>
</evidence>
<feature type="compositionally biased region" description="Polar residues" evidence="4">
    <location>
        <begin position="349"/>
        <end position="358"/>
    </location>
</feature>
<feature type="repeat" description="PPR" evidence="3">
    <location>
        <begin position="22"/>
        <end position="56"/>
    </location>
</feature>
<evidence type="ECO:0000256" key="3">
    <source>
        <dbReference type="PROSITE-ProRule" id="PRU00708"/>
    </source>
</evidence>
<accession>A0A9N7NGC6</accession>
<evidence type="ECO:0000313" key="7">
    <source>
        <dbReference type="Proteomes" id="UP001153555"/>
    </source>
</evidence>
<keyword evidence="7" id="KW-1185">Reference proteome</keyword>
<name>A0A9N7NGC6_STRHE</name>
<keyword evidence="2" id="KW-0677">Repeat</keyword>
<dbReference type="Pfam" id="PF14432">
    <property type="entry name" value="DYW_deaminase"/>
    <property type="match status" value="1"/>
</dbReference>
<dbReference type="FunFam" id="1.25.40.10:FF:000184">
    <property type="entry name" value="Pentatricopeptide repeat-containing protein, chloroplastic"/>
    <property type="match status" value="1"/>
</dbReference>
<dbReference type="Pfam" id="PF20430">
    <property type="entry name" value="Eplus_motif"/>
    <property type="match status" value="1"/>
</dbReference>
<dbReference type="AlphaFoldDB" id="A0A9N7NGC6"/>